<keyword evidence="3" id="KW-0997">Cell inner membrane</keyword>
<dbReference type="GO" id="GO:0005886">
    <property type="term" value="C:plasma membrane"/>
    <property type="evidence" value="ECO:0007669"/>
    <property type="project" value="UniProtKB-SubCell"/>
</dbReference>
<keyword evidence="2" id="KW-1003">Cell membrane</keyword>
<keyword evidence="6" id="KW-0012">Acyltransferase</keyword>
<evidence type="ECO:0000256" key="7">
    <source>
        <dbReference type="SAM" id="Phobius"/>
    </source>
</evidence>
<dbReference type="GO" id="GO:0009247">
    <property type="term" value="P:glycolipid biosynthetic process"/>
    <property type="evidence" value="ECO:0007669"/>
    <property type="project" value="UniProtKB-ARBA"/>
</dbReference>
<keyword evidence="9" id="KW-1185">Reference proteome</keyword>
<gene>
    <name evidence="8" type="ORF">SAMN05421644_1586</name>
</gene>
<sequence length="287" mass="32415">MLGYLPLPLLWALGSILGRLSYVLARSRRRIARRNLQLCLPEYSSAAREQLVRAHFGWLGVAALCQAVGWNASRARLARLVRFQGREYLEQCLAKKQPVILLVPHFVGLELAAAALSALIHPGVYMYQKIRNPVIERQVKHARQRFGSVSIERQDDLRGLVRELKRGTPFFYLPDQDGGRRGVFVPFCGIAASTVPMLGRFAAMTGAVVIPTFAQLRPWGLGLTVRFDPPLADFPSGNLEQDTARMNQIIESRLRDMPAQYFWVHQRFKTRPLGEAPLYAARLKKRG</sequence>
<evidence type="ECO:0000256" key="4">
    <source>
        <dbReference type="ARBA" id="ARBA00022679"/>
    </source>
</evidence>
<dbReference type="CDD" id="cd07984">
    <property type="entry name" value="LPLAT_LABLAT-like"/>
    <property type="match status" value="1"/>
</dbReference>
<keyword evidence="4 8" id="KW-0808">Transferase</keyword>
<dbReference type="PANTHER" id="PTHR30606:SF9">
    <property type="entry name" value="LIPID A BIOSYNTHESIS LAUROYLTRANSFERASE"/>
    <property type="match status" value="1"/>
</dbReference>
<keyword evidence="7" id="KW-0812">Transmembrane</keyword>
<accession>A0A1H3JIJ7</accession>
<dbReference type="STRING" id="61595.SAMN05421644_1586"/>
<dbReference type="Proteomes" id="UP000198672">
    <property type="component" value="Unassembled WGS sequence"/>
</dbReference>
<feature type="transmembrane region" description="Helical" evidence="7">
    <location>
        <begin position="6"/>
        <end position="25"/>
    </location>
</feature>
<dbReference type="Pfam" id="PF03279">
    <property type="entry name" value="Lip_A_acyltrans"/>
    <property type="match status" value="1"/>
</dbReference>
<evidence type="ECO:0000256" key="2">
    <source>
        <dbReference type="ARBA" id="ARBA00022475"/>
    </source>
</evidence>
<dbReference type="GO" id="GO:0016746">
    <property type="term" value="F:acyltransferase activity"/>
    <property type="evidence" value="ECO:0007669"/>
    <property type="project" value="UniProtKB-KW"/>
</dbReference>
<reference evidence="9" key="1">
    <citation type="submission" date="2016-10" db="EMBL/GenBank/DDBJ databases">
        <authorList>
            <person name="Varghese N."/>
            <person name="Submissions S."/>
        </authorList>
    </citation>
    <scope>NUCLEOTIDE SEQUENCE [LARGE SCALE GENOMIC DNA]</scope>
    <source>
        <strain evidence="9">DSM 173</strain>
    </source>
</reference>
<evidence type="ECO:0000313" key="9">
    <source>
        <dbReference type="Proteomes" id="UP000198672"/>
    </source>
</evidence>
<protein>
    <submittedName>
        <fullName evidence="8">KDO2-lipid IV(A) lauroyltransferase</fullName>
    </submittedName>
</protein>
<keyword evidence="7" id="KW-1133">Transmembrane helix</keyword>
<evidence type="ECO:0000256" key="5">
    <source>
        <dbReference type="ARBA" id="ARBA00023136"/>
    </source>
</evidence>
<evidence type="ECO:0000256" key="3">
    <source>
        <dbReference type="ARBA" id="ARBA00022519"/>
    </source>
</evidence>
<evidence type="ECO:0000313" key="8">
    <source>
        <dbReference type="EMBL" id="SDY39054.1"/>
    </source>
</evidence>
<evidence type="ECO:0000256" key="1">
    <source>
        <dbReference type="ARBA" id="ARBA00004533"/>
    </source>
</evidence>
<name>A0A1H3JIJ7_ALLWA</name>
<proteinExistence type="predicted"/>
<evidence type="ECO:0000256" key="6">
    <source>
        <dbReference type="ARBA" id="ARBA00023315"/>
    </source>
</evidence>
<dbReference type="InterPro" id="IPR004960">
    <property type="entry name" value="LipA_acyltrans"/>
</dbReference>
<dbReference type="EMBL" id="FNOW01000058">
    <property type="protein sequence ID" value="SDY39054.1"/>
    <property type="molecule type" value="Genomic_DNA"/>
</dbReference>
<dbReference type="PIRSF" id="PIRSF026649">
    <property type="entry name" value="MsbB"/>
    <property type="match status" value="1"/>
</dbReference>
<dbReference type="AlphaFoldDB" id="A0A1H3JIJ7"/>
<dbReference type="PANTHER" id="PTHR30606">
    <property type="entry name" value="LIPID A BIOSYNTHESIS LAUROYL ACYLTRANSFERASE"/>
    <property type="match status" value="1"/>
</dbReference>
<comment type="subcellular location">
    <subcellularLocation>
        <location evidence="1">Cell inner membrane</location>
    </subcellularLocation>
</comment>
<organism evidence="8 9">
    <name type="scientific">Allochromatium warmingii</name>
    <name type="common">Chromatium warmingii</name>
    <dbReference type="NCBI Taxonomy" id="61595"/>
    <lineage>
        <taxon>Bacteria</taxon>
        <taxon>Pseudomonadati</taxon>
        <taxon>Pseudomonadota</taxon>
        <taxon>Gammaproteobacteria</taxon>
        <taxon>Chromatiales</taxon>
        <taxon>Chromatiaceae</taxon>
        <taxon>Allochromatium</taxon>
    </lineage>
</organism>
<keyword evidence="5 7" id="KW-0472">Membrane</keyword>
<feature type="transmembrane region" description="Helical" evidence="7">
    <location>
        <begin position="99"/>
        <end position="120"/>
    </location>
</feature>